<keyword evidence="1" id="KW-0472">Membrane</keyword>
<dbReference type="PANTHER" id="PTHR43031:SF1">
    <property type="entry name" value="PYRIDINE NUCLEOTIDE-DISULPHIDE OXIDOREDUCTASE"/>
    <property type="match status" value="1"/>
</dbReference>
<feature type="transmembrane region" description="Helical" evidence="1">
    <location>
        <begin position="6"/>
        <end position="24"/>
    </location>
</feature>
<comment type="caution">
    <text evidence="3">The sequence shown here is derived from an EMBL/GenBank/DDBJ whole genome shotgun (WGS) entry which is preliminary data.</text>
</comment>
<gene>
    <name evidence="3" type="ORF">CFH83_07655</name>
</gene>
<dbReference type="AlphaFoldDB" id="A0A2D3W9V7"/>
<name>A0A2D3W9V7_9BACT</name>
<dbReference type="PANTHER" id="PTHR43031">
    <property type="entry name" value="FAD-DEPENDENT OXIDOREDUCTASE"/>
    <property type="match status" value="1"/>
</dbReference>
<protein>
    <submittedName>
        <fullName evidence="3">Sulfurtransferase</fullName>
    </submittedName>
</protein>
<dbReference type="Gene3D" id="3.40.250.10">
    <property type="entry name" value="Rhodanese-like domain"/>
    <property type="match status" value="1"/>
</dbReference>
<dbReference type="RefSeq" id="WP_294893673.1">
    <property type="nucleotide sequence ID" value="NZ_DLUI01000109.1"/>
</dbReference>
<organism evidence="3 4">
    <name type="scientific">Sulfuricurvum kujiense</name>
    <dbReference type="NCBI Taxonomy" id="148813"/>
    <lineage>
        <taxon>Bacteria</taxon>
        <taxon>Pseudomonadati</taxon>
        <taxon>Campylobacterota</taxon>
        <taxon>Epsilonproteobacteria</taxon>
        <taxon>Campylobacterales</taxon>
        <taxon>Sulfurimonadaceae</taxon>
        <taxon>Sulfuricurvum</taxon>
    </lineage>
</organism>
<evidence type="ECO:0000313" key="3">
    <source>
        <dbReference type="EMBL" id="DAB38101.1"/>
    </source>
</evidence>
<dbReference type="GO" id="GO:0016740">
    <property type="term" value="F:transferase activity"/>
    <property type="evidence" value="ECO:0007669"/>
    <property type="project" value="UniProtKB-KW"/>
</dbReference>
<dbReference type="InterPro" id="IPR001763">
    <property type="entry name" value="Rhodanese-like_dom"/>
</dbReference>
<feature type="domain" description="Rhodanese" evidence="2">
    <location>
        <begin position="47"/>
        <end position="136"/>
    </location>
</feature>
<accession>A0A2D3W9V7</accession>
<dbReference type="InterPro" id="IPR036873">
    <property type="entry name" value="Rhodanese-like_dom_sf"/>
</dbReference>
<dbReference type="PROSITE" id="PS50206">
    <property type="entry name" value="RHODANESE_3"/>
    <property type="match status" value="1"/>
</dbReference>
<dbReference type="Pfam" id="PF00581">
    <property type="entry name" value="Rhodanese"/>
    <property type="match status" value="1"/>
</dbReference>
<keyword evidence="1" id="KW-1133">Transmembrane helix</keyword>
<dbReference type="InterPro" id="IPR050229">
    <property type="entry name" value="GlpE_sulfurtransferase"/>
</dbReference>
<dbReference type="SUPFAM" id="SSF52821">
    <property type="entry name" value="Rhodanese/Cell cycle control phosphatase"/>
    <property type="match status" value="1"/>
</dbReference>
<reference evidence="3 4" key="1">
    <citation type="journal article" date="2017" name="Front. Microbiol.">
        <title>Comparative Genomic Analysis of the Class Epsilonproteobacteria and Proposed Reclassification to Epsilonbacteraeota (phyl. nov.).</title>
        <authorList>
            <person name="Waite D.W."/>
            <person name="Vanwonterghem I."/>
            <person name="Rinke C."/>
            <person name="Parks D.H."/>
            <person name="Zhang Y."/>
            <person name="Takai K."/>
            <person name="Sievert S.M."/>
            <person name="Simon J."/>
            <person name="Campbell B.J."/>
            <person name="Hanson T.E."/>
            <person name="Woyke T."/>
            <person name="Klotz M.G."/>
            <person name="Hugenholtz P."/>
        </authorList>
    </citation>
    <scope>NUCLEOTIDE SEQUENCE [LARGE SCALE GENOMIC DNA]</scope>
    <source>
        <strain evidence="3">UBA12443</strain>
    </source>
</reference>
<evidence type="ECO:0000259" key="2">
    <source>
        <dbReference type="PROSITE" id="PS50206"/>
    </source>
</evidence>
<dbReference type="CDD" id="cd00158">
    <property type="entry name" value="RHOD"/>
    <property type="match status" value="1"/>
</dbReference>
<dbReference type="EMBL" id="DLUI01000109">
    <property type="protein sequence ID" value="DAB38101.1"/>
    <property type="molecule type" value="Genomic_DNA"/>
</dbReference>
<evidence type="ECO:0000313" key="4">
    <source>
        <dbReference type="Proteomes" id="UP000228859"/>
    </source>
</evidence>
<keyword evidence="3" id="KW-0808">Transferase</keyword>
<sequence>MDKKRLLNIGYWILFIGILGYVAYSKGWILTNFESISPAQAQEMIQKEEKVTLIDVRTPDEFIQEHIEGAMLIPLQTLDKNLGLIANVKNQKIIVYCHSGSRSVAASRLLADNGFTPLNVKGGITEWKAQGLPTQLKE</sequence>
<keyword evidence="1" id="KW-0812">Transmembrane</keyword>
<evidence type="ECO:0000256" key="1">
    <source>
        <dbReference type="SAM" id="Phobius"/>
    </source>
</evidence>
<dbReference type="Proteomes" id="UP000228859">
    <property type="component" value="Unassembled WGS sequence"/>
</dbReference>
<dbReference type="SMART" id="SM00450">
    <property type="entry name" value="RHOD"/>
    <property type="match status" value="1"/>
</dbReference>
<proteinExistence type="predicted"/>